<proteinExistence type="predicted"/>
<sequence length="34" mass="4050">MSRKCQCRLQLCGEITFTARQGYYVKNECLKYKS</sequence>
<reference evidence="1" key="1">
    <citation type="submission" date="2022-03" db="EMBL/GenBank/DDBJ databases">
        <authorList>
            <person name="Sayadi A."/>
        </authorList>
    </citation>
    <scope>NUCLEOTIDE SEQUENCE</scope>
</reference>
<organism evidence="1 2">
    <name type="scientific">Acanthoscelides obtectus</name>
    <name type="common">Bean weevil</name>
    <name type="synonym">Bruchus obtectus</name>
    <dbReference type="NCBI Taxonomy" id="200917"/>
    <lineage>
        <taxon>Eukaryota</taxon>
        <taxon>Metazoa</taxon>
        <taxon>Ecdysozoa</taxon>
        <taxon>Arthropoda</taxon>
        <taxon>Hexapoda</taxon>
        <taxon>Insecta</taxon>
        <taxon>Pterygota</taxon>
        <taxon>Neoptera</taxon>
        <taxon>Endopterygota</taxon>
        <taxon>Coleoptera</taxon>
        <taxon>Polyphaga</taxon>
        <taxon>Cucujiformia</taxon>
        <taxon>Chrysomeloidea</taxon>
        <taxon>Chrysomelidae</taxon>
        <taxon>Bruchinae</taxon>
        <taxon>Bruchini</taxon>
        <taxon>Acanthoscelides</taxon>
    </lineage>
</organism>
<accession>A0A9P0LEU0</accession>
<evidence type="ECO:0000313" key="1">
    <source>
        <dbReference type="EMBL" id="CAH1991700.1"/>
    </source>
</evidence>
<dbReference type="Proteomes" id="UP001152888">
    <property type="component" value="Unassembled WGS sequence"/>
</dbReference>
<gene>
    <name evidence="1" type="ORF">ACAOBT_LOCUS20452</name>
</gene>
<dbReference type="AlphaFoldDB" id="A0A9P0LEU0"/>
<evidence type="ECO:0000313" key="2">
    <source>
        <dbReference type="Proteomes" id="UP001152888"/>
    </source>
</evidence>
<name>A0A9P0LEU0_ACAOB</name>
<protein>
    <submittedName>
        <fullName evidence="1">Uncharacterized protein</fullName>
    </submittedName>
</protein>
<comment type="caution">
    <text evidence="1">The sequence shown here is derived from an EMBL/GenBank/DDBJ whole genome shotgun (WGS) entry which is preliminary data.</text>
</comment>
<dbReference type="EMBL" id="CAKOFQ010007122">
    <property type="protein sequence ID" value="CAH1991700.1"/>
    <property type="molecule type" value="Genomic_DNA"/>
</dbReference>
<keyword evidence="2" id="KW-1185">Reference proteome</keyword>